<dbReference type="AlphaFoldDB" id="A0A0E9T912"/>
<evidence type="ECO:0008006" key="3">
    <source>
        <dbReference type="Google" id="ProtNLM"/>
    </source>
</evidence>
<keyword evidence="1" id="KW-0472">Membrane</keyword>
<proteinExistence type="predicted"/>
<keyword evidence="1" id="KW-1133">Transmembrane helix</keyword>
<reference evidence="2" key="1">
    <citation type="submission" date="2014-11" db="EMBL/GenBank/DDBJ databases">
        <authorList>
            <person name="Amaro Gonzalez C."/>
        </authorList>
    </citation>
    <scope>NUCLEOTIDE SEQUENCE</scope>
</reference>
<dbReference type="EMBL" id="GBXM01058441">
    <property type="protein sequence ID" value="JAH50136.1"/>
    <property type="molecule type" value="Transcribed_RNA"/>
</dbReference>
<protein>
    <recommendedName>
        <fullName evidence="3">TLC domain-containing protein</fullName>
    </recommendedName>
</protein>
<accession>A0A0E9T912</accession>
<keyword evidence="1" id="KW-0812">Transmembrane</keyword>
<feature type="transmembrane region" description="Helical" evidence="1">
    <location>
        <begin position="30"/>
        <end position="52"/>
    </location>
</feature>
<reference evidence="2" key="2">
    <citation type="journal article" date="2015" name="Fish Shellfish Immunol.">
        <title>Early steps in the European eel (Anguilla anguilla)-Vibrio vulnificus interaction in the gills: Role of the RtxA13 toxin.</title>
        <authorList>
            <person name="Callol A."/>
            <person name="Pajuelo D."/>
            <person name="Ebbesson L."/>
            <person name="Teles M."/>
            <person name="MacKenzie S."/>
            <person name="Amaro C."/>
        </authorList>
    </citation>
    <scope>NUCLEOTIDE SEQUENCE</scope>
</reference>
<feature type="transmembrane region" description="Helical" evidence="1">
    <location>
        <begin position="7"/>
        <end position="24"/>
    </location>
</feature>
<evidence type="ECO:0000256" key="1">
    <source>
        <dbReference type="SAM" id="Phobius"/>
    </source>
</evidence>
<name>A0A0E9T912_ANGAN</name>
<evidence type="ECO:0000313" key="2">
    <source>
        <dbReference type="EMBL" id="JAH50136.1"/>
    </source>
</evidence>
<sequence>MGITSLLFRCFPVFPFPVVSLIYLNPNNWFQVIFVLRLFAAVWRCCVTAFWLHAVEDRAICPQKV</sequence>
<organism evidence="2">
    <name type="scientific">Anguilla anguilla</name>
    <name type="common">European freshwater eel</name>
    <name type="synonym">Muraena anguilla</name>
    <dbReference type="NCBI Taxonomy" id="7936"/>
    <lineage>
        <taxon>Eukaryota</taxon>
        <taxon>Metazoa</taxon>
        <taxon>Chordata</taxon>
        <taxon>Craniata</taxon>
        <taxon>Vertebrata</taxon>
        <taxon>Euteleostomi</taxon>
        <taxon>Actinopterygii</taxon>
        <taxon>Neopterygii</taxon>
        <taxon>Teleostei</taxon>
        <taxon>Anguilliformes</taxon>
        <taxon>Anguillidae</taxon>
        <taxon>Anguilla</taxon>
    </lineage>
</organism>